<dbReference type="InterPro" id="IPR052025">
    <property type="entry name" value="Xyloglucanase_GH74"/>
</dbReference>
<sequence>MKTNWFTKRTLILLFLLAGFTHYAQAQEWKKNLPQNKVKNHTLTLKDYQRAFAKYWNGEKLKEAPKAENEVRDENYEKFKRWEWYWESRVAPGTEAFPKTTAWDVFKQYMARQPKSIQQLNTGNWVSDGPSQTKGKYAGLGRVNCVAFSPVDTNTLYVGTASGGVWKTTDLGGNWTPLGDFNMALGVADIVVENHGGQDIVYLGTGDKDHWDTYSVGVLKSIDGGQTWQKTGLDWKLTYRGMVYRILKDPNDDNTLWVSTNKGLFKTTDGGVTFKLLDAHHFREIEFQPGSNTNMYAGDSWGGIFYSTDGGNSWTQSVDKSGVNAGRVAIAVSADSANVVYGLIVASDNGLYGVYRSRDYGHTFQVVQDTINLLGWNCSGDDSGGQGWYDLVLVADPHNANRIFVGGVNNWTSDDGGHTWKLANHWSSTCGGKNDIVHADKHYMAFQPGTDALFECNDGGIYKSNGGVHWTDFTSGMAISQIYRLSASATVSDEVISGLQDNGTKLFSSGKWRDVMGGDGMDCQIDYTDVNVQYGESPNGDITRTKDHWQSSKDISSGITGSGAWVTPFVLDPKLHKTLYIGYQDVFKSTDQGDNWTKLSKWSGKTLRSLAVAPSNTQYIYAATQAILYRSTDGGQSWSDITGSLPVNKASITYVTVKNDNPNKVWVTLGGFNNLGVFETRNGGRSWENISTGLPEIPVNCIVQNVLNKDTAELYAGTDLGVYVQKGRSRWIPFVGGRLPNVVVNDLEIRYDSLGSGKLYAGTFGRGLWSS</sequence>
<dbReference type="Pfam" id="PF15902">
    <property type="entry name" value="Sortilin-Vps10"/>
    <property type="match status" value="1"/>
</dbReference>
<evidence type="ECO:0000259" key="2">
    <source>
        <dbReference type="Pfam" id="PF15902"/>
    </source>
</evidence>
<dbReference type="AlphaFoldDB" id="A0A3B0UHN5"/>
<dbReference type="InterPro" id="IPR031778">
    <property type="entry name" value="Sortilin_N"/>
</dbReference>
<dbReference type="SUPFAM" id="SSF110296">
    <property type="entry name" value="Oligoxyloglucan reducing end-specific cellobiohydrolase"/>
    <property type="match status" value="2"/>
</dbReference>
<dbReference type="GO" id="GO:0010411">
    <property type="term" value="P:xyloglucan metabolic process"/>
    <property type="evidence" value="ECO:0007669"/>
    <property type="project" value="TreeGrafter"/>
</dbReference>
<evidence type="ECO:0000256" key="1">
    <source>
        <dbReference type="ARBA" id="ARBA00022737"/>
    </source>
</evidence>
<reference evidence="3" key="1">
    <citation type="submission" date="2018-06" db="EMBL/GenBank/DDBJ databases">
        <authorList>
            <person name="Zhirakovskaya E."/>
        </authorList>
    </citation>
    <scope>NUCLEOTIDE SEQUENCE</scope>
</reference>
<name>A0A3B0UHN5_9ZZZZ</name>
<proteinExistence type="predicted"/>
<dbReference type="PANTHER" id="PTHR43739">
    <property type="entry name" value="XYLOGLUCANASE (EUROFUNG)"/>
    <property type="match status" value="1"/>
</dbReference>
<keyword evidence="1" id="KW-0677">Repeat</keyword>
<dbReference type="PANTHER" id="PTHR43739:SF5">
    <property type="entry name" value="EXO-ALPHA-SIALIDASE"/>
    <property type="match status" value="1"/>
</dbReference>
<protein>
    <submittedName>
        <fullName evidence="3">Glycosyl hydrolase, BNR repeat</fullName>
    </submittedName>
</protein>
<organism evidence="3">
    <name type="scientific">hydrothermal vent metagenome</name>
    <dbReference type="NCBI Taxonomy" id="652676"/>
    <lineage>
        <taxon>unclassified sequences</taxon>
        <taxon>metagenomes</taxon>
        <taxon>ecological metagenomes</taxon>
    </lineage>
</organism>
<dbReference type="Gene3D" id="2.130.10.10">
    <property type="entry name" value="YVTN repeat-like/Quinoprotein amine dehydrogenase"/>
    <property type="match status" value="3"/>
</dbReference>
<dbReference type="CDD" id="cd15482">
    <property type="entry name" value="Sialidase_non-viral"/>
    <property type="match status" value="2"/>
</dbReference>
<keyword evidence="3" id="KW-0378">Hydrolase</keyword>
<dbReference type="InterPro" id="IPR015943">
    <property type="entry name" value="WD40/YVTN_repeat-like_dom_sf"/>
</dbReference>
<accession>A0A3B0UHN5</accession>
<feature type="domain" description="Sortilin N-terminal" evidence="2">
    <location>
        <begin position="585"/>
        <end position="693"/>
    </location>
</feature>
<dbReference type="GO" id="GO:0016787">
    <property type="term" value="F:hydrolase activity"/>
    <property type="evidence" value="ECO:0007669"/>
    <property type="project" value="UniProtKB-KW"/>
</dbReference>
<gene>
    <name evidence="3" type="ORF">MNBD_BACTEROID07-711</name>
</gene>
<dbReference type="EMBL" id="UOET01000530">
    <property type="protein sequence ID" value="VAW30535.1"/>
    <property type="molecule type" value="Genomic_DNA"/>
</dbReference>
<feature type="non-terminal residue" evidence="3">
    <location>
        <position position="771"/>
    </location>
</feature>
<evidence type="ECO:0000313" key="3">
    <source>
        <dbReference type="EMBL" id="VAW30535.1"/>
    </source>
</evidence>